<proteinExistence type="predicted"/>
<reference evidence="1" key="1">
    <citation type="submission" date="2014-11" db="EMBL/GenBank/DDBJ databases">
        <authorList>
            <person name="Amaro Gonzalez C."/>
        </authorList>
    </citation>
    <scope>NUCLEOTIDE SEQUENCE</scope>
</reference>
<evidence type="ECO:0000313" key="1">
    <source>
        <dbReference type="EMBL" id="JAH11412.1"/>
    </source>
</evidence>
<sequence>MFLFSLFFIFVLCIQVNMIFVWHFSLQVVMVSSQSQTNLSTNRMIWRII</sequence>
<protein>
    <submittedName>
        <fullName evidence="1">Uncharacterized protein</fullName>
    </submittedName>
</protein>
<dbReference type="EMBL" id="GBXM01097165">
    <property type="protein sequence ID" value="JAH11412.1"/>
    <property type="molecule type" value="Transcribed_RNA"/>
</dbReference>
<reference evidence="1" key="2">
    <citation type="journal article" date="2015" name="Fish Shellfish Immunol.">
        <title>Early steps in the European eel (Anguilla anguilla)-Vibrio vulnificus interaction in the gills: Role of the RtxA13 toxin.</title>
        <authorList>
            <person name="Callol A."/>
            <person name="Pajuelo D."/>
            <person name="Ebbesson L."/>
            <person name="Teles M."/>
            <person name="MacKenzie S."/>
            <person name="Amaro C."/>
        </authorList>
    </citation>
    <scope>NUCLEOTIDE SEQUENCE</scope>
</reference>
<organism evidence="1">
    <name type="scientific">Anguilla anguilla</name>
    <name type="common">European freshwater eel</name>
    <name type="synonym">Muraena anguilla</name>
    <dbReference type="NCBI Taxonomy" id="7936"/>
    <lineage>
        <taxon>Eukaryota</taxon>
        <taxon>Metazoa</taxon>
        <taxon>Chordata</taxon>
        <taxon>Craniata</taxon>
        <taxon>Vertebrata</taxon>
        <taxon>Euteleostomi</taxon>
        <taxon>Actinopterygii</taxon>
        <taxon>Neopterygii</taxon>
        <taxon>Teleostei</taxon>
        <taxon>Anguilliformes</taxon>
        <taxon>Anguillidae</taxon>
        <taxon>Anguilla</taxon>
    </lineage>
</organism>
<accession>A0A0E9Q4G6</accession>
<dbReference type="AlphaFoldDB" id="A0A0E9Q4G6"/>
<name>A0A0E9Q4G6_ANGAN</name>